<feature type="transmembrane region" description="Helical" evidence="1">
    <location>
        <begin position="96"/>
        <end position="122"/>
    </location>
</feature>
<comment type="caution">
    <text evidence="2">The sequence shown here is derived from an EMBL/GenBank/DDBJ whole genome shotgun (WGS) entry which is preliminary data.</text>
</comment>
<sequence length="132" mass="13524">MNVFRTDAPSVGLGLFAGVAVGAGLYTLVLPSLYVAVALGALYGVGAYLLRCVHAAVGARVDSFGTSVWDRLFGVVGVVAGFLSVTLVPVDAPYRVVVAVLTIGVLVLSFDVAVAATLGWLTDAKGQLRTGR</sequence>
<feature type="transmembrane region" description="Helical" evidence="1">
    <location>
        <begin position="7"/>
        <end position="26"/>
    </location>
</feature>
<organism evidence="2 3">
    <name type="scientific">Halarchaeum nitratireducens</name>
    <dbReference type="NCBI Taxonomy" id="489913"/>
    <lineage>
        <taxon>Archaea</taxon>
        <taxon>Methanobacteriati</taxon>
        <taxon>Methanobacteriota</taxon>
        <taxon>Stenosarchaea group</taxon>
        <taxon>Halobacteria</taxon>
        <taxon>Halobacteriales</taxon>
        <taxon>Halobacteriaceae</taxon>
    </lineage>
</organism>
<dbReference type="EMBL" id="BMOQ01000004">
    <property type="protein sequence ID" value="GGN17093.1"/>
    <property type="molecule type" value="Genomic_DNA"/>
</dbReference>
<keyword evidence="1" id="KW-0812">Transmembrane</keyword>
<evidence type="ECO:0000256" key="1">
    <source>
        <dbReference type="SAM" id="Phobius"/>
    </source>
</evidence>
<dbReference type="AlphaFoldDB" id="A0A830GB79"/>
<gene>
    <name evidence="2" type="ORF">GCM10009021_17270</name>
</gene>
<keyword evidence="1" id="KW-1133">Transmembrane helix</keyword>
<accession>A0A830GB79</accession>
<reference evidence="2 3" key="1">
    <citation type="journal article" date="2019" name="Int. J. Syst. Evol. Microbiol.">
        <title>The Global Catalogue of Microorganisms (GCM) 10K type strain sequencing project: providing services to taxonomists for standard genome sequencing and annotation.</title>
        <authorList>
            <consortium name="The Broad Institute Genomics Platform"/>
            <consortium name="The Broad Institute Genome Sequencing Center for Infectious Disease"/>
            <person name="Wu L."/>
            <person name="Ma J."/>
        </authorList>
    </citation>
    <scope>NUCLEOTIDE SEQUENCE [LARGE SCALE GENOMIC DNA]</scope>
    <source>
        <strain evidence="2 3">JCM 16331</strain>
    </source>
</reference>
<name>A0A830GB79_9EURY</name>
<keyword evidence="1" id="KW-0472">Membrane</keyword>
<protein>
    <submittedName>
        <fullName evidence="2">Uncharacterized protein</fullName>
    </submittedName>
</protein>
<evidence type="ECO:0000313" key="3">
    <source>
        <dbReference type="Proteomes" id="UP000608850"/>
    </source>
</evidence>
<evidence type="ECO:0000313" key="2">
    <source>
        <dbReference type="EMBL" id="GGN17093.1"/>
    </source>
</evidence>
<dbReference type="RefSeq" id="WP_188878369.1">
    <property type="nucleotide sequence ID" value="NZ_BMOQ01000004.1"/>
</dbReference>
<dbReference type="Proteomes" id="UP000608850">
    <property type="component" value="Unassembled WGS sequence"/>
</dbReference>
<proteinExistence type="predicted"/>
<feature type="transmembrane region" description="Helical" evidence="1">
    <location>
        <begin position="71"/>
        <end position="90"/>
    </location>
</feature>
<keyword evidence="3" id="KW-1185">Reference proteome</keyword>
<feature type="transmembrane region" description="Helical" evidence="1">
    <location>
        <begin position="32"/>
        <end position="50"/>
    </location>
</feature>